<feature type="chain" id="PRO_5019592567" description="LPS-assembly protein LptD" evidence="4">
    <location>
        <begin position="29"/>
        <end position="763"/>
    </location>
</feature>
<evidence type="ECO:0000259" key="6">
    <source>
        <dbReference type="Pfam" id="PF04453"/>
    </source>
</evidence>
<dbReference type="InterPro" id="IPR020889">
    <property type="entry name" value="LipoPS_assembly_LptD"/>
</dbReference>
<keyword evidence="2 4" id="KW-0472">Membrane</keyword>
<comment type="function">
    <text evidence="4">Together with LptE, is involved in the assembly of lipopolysaccharide (LPS) at the surface of the outer membrane.</text>
</comment>
<accession>A0A432YR82</accession>
<reference evidence="7 8" key="1">
    <citation type="journal article" date="2011" name="Front. Microbiol.">
        <title>Genomic signatures of strain selection and enhancement in Bacillus atrophaeus var. globigii, a historical biowarfare simulant.</title>
        <authorList>
            <person name="Gibbons H.S."/>
            <person name="Broomall S.M."/>
            <person name="McNew L.A."/>
            <person name="Daligault H."/>
            <person name="Chapman C."/>
            <person name="Bruce D."/>
            <person name="Karavis M."/>
            <person name="Krepps M."/>
            <person name="McGregor P.A."/>
            <person name="Hong C."/>
            <person name="Park K.H."/>
            <person name="Akmal A."/>
            <person name="Feldman A."/>
            <person name="Lin J.S."/>
            <person name="Chang W.E."/>
            <person name="Higgs B.W."/>
            <person name="Demirev P."/>
            <person name="Lindquist J."/>
            <person name="Liem A."/>
            <person name="Fochler E."/>
            <person name="Read T.D."/>
            <person name="Tapia R."/>
            <person name="Johnson S."/>
            <person name="Bishop-Lilly K.A."/>
            <person name="Detter C."/>
            <person name="Han C."/>
            <person name="Sozhamannan S."/>
            <person name="Rosenzweig C.N."/>
            <person name="Skowronski E.W."/>
        </authorList>
    </citation>
    <scope>NUCLEOTIDE SEQUENCE [LARGE SCALE GENOMIC DNA]</scope>
    <source>
        <strain evidence="7 8">TPS4-2</strain>
    </source>
</reference>
<comment type="caution">
    <text evidence="4">Lacks conserved residue(s) required for the propagation of feature annotation.</text>
</comment>
<comment type="similarity">
    <text evidence="4">Belongs to the LptD family.</text>
</comment>
<keyword evidence="3 4" id="KW-0998">Cell outer membrane</keyword>
<dbReference type="GO" id="GO:1990351">
    <property type="term" value="C:transporter complex"/>
    <property type="evidence" value="ECO:0007669"/>
    <property type="project" value="TreeGrafter"/>
</dbReference>
<gene>
    <name evidence="4" type="primary">lptD</name>
    <name evidence="7" type="ORF">CWI73_08305</name>
</gene>
<feature type="domain" description="LptD C-terminal" evidence="6">
    <location>
        <begin position="303"/>
        <end position="666"/>
    </location>
</feature>
<dbReference type="PANTHER" id="PTHR30189:SF1">
    <property type="entry name" value="LPS-ASSEMBLY PROTEIN LPTD"/>
    <property type="match status" value="1"/>
</dbReference>
<evidence type="ECO:0000256" key="3">
    <source>
        <dbReference type="ARBA" id="ARBA00023237"/>
    </source>
</evidence>
<evidence type="ECO:0000256" key="1">
    <source>
        <dbReference type="ARBA" id="ARBA00022729"/>
    </source>
</evidence>
<dbReference type="AlphaFoldDB" id="A0A432YR82"/>
<proteinExistence type="inferred from homology"/>
<dbReference type="HAMAP" id="MF_01411">
    <property type="entry name" value="LPS_assembly_LptD"/>
    <property type="match status" value="1"/>
</dbReference>
<evidence type="ECO:0000313" key="7">
    <source>
        <dbReference type="EMBL" id="RUO64157.1"/>
    </source>
</evidence>
<comment type="caution">
    <text evidence="7">The sequence shown here is derived from an EMBL/GenBank/DDBJ whole genome shotgun (WGS) entry which is preliminary data.</text>
</comment>
<evidence type="ECO:0000256" key="2">
    <source>
        <dbReference type="ARBA" id="ARBA00023136"/>
    </source>
</evidence>
<dbReference type="PANTHER" id="PTHR30189">
    <property type="entry name" value="LPS-ASSEMBLY PROTEIN"/>
    <property type="match status" value="1"/>
</dbReference>
<dbReference type="InterPro" id="IPR007543">
    <property type="entry name" value="LptD_C"/>
</dbReference>
<evidence type="ECO:0000313" key="8">
    <source>
        <dbReference type="Proteomes" id="UP000288361"/>
    </source>
</evidence>
<comment type="subunit">
    <text evidence="4">Component of the lipopolysaccharide transport and assembly complex. Interacts with LptE and LptA.</text>
</comment>
<feature type="domain" description="Organic solvent tolerance-like N-terminal" evidence="5">
    <location>
        <begin position="65"/>
        <end position="195"/>
    </location>
</feature>
<dbReference type="RefSeq" id="WP_126752347.1">
    <property type="nucleotide sequence ID" value="NZ_JBHUMT010000015.1"/>
</dbReference>
<dbReference type="Pfam" id="PF03968">
    <property type="entry name" value="LptD_N"/>
    <property type="match status" value="1"/>
</dbReference>
<feature type="signal peptide" evidence="4">
    <location>
        <begin position="1"/>
        <end position="28"/>
    </location>
</feature>
<dbReference type="EMBL" id="PIQA01000006">
    <property type="protein sequence ID" value="RUO64157.1"/>
    <property type="molecule type" value="Genomic_DNA"/>
</dbReference>
<organism evidence="7 8">
    <name type="scientific">Idiomarina piscisalsi</name>
    <dbReference type="NCBI Taxonomy" id="1096243"/>
    <lineage>
        <taxon>Bacteria</taxon>
        <taxon>Pseudomonadati</taxon>
        <taxon>Pseudomonadota</taxon>
        <taxon>Gammaproteobacteria</taxon>
        <taxon>Alteromonadales</taxon>
        <taxon>Idiomarinaceae</taxon>
        <taxon>Idiomarina</taxon>
    </lineage>
</organism>
<dbReference type="InterPro" id="IPR005653">
    <property type="entry name" value="OstA-like_N"/>
</dbReference>
<dbReference type="Gene3D" id="2.60.450.10">
    <property type="entry name" value="Lipopolysaccharide (LPS) transport protein A like domain"/>
    <property type="match status" value="1"/>
</dbReference>
<name>A0A432YR82_9GAMM</name>
<dbReference type="GO" id="GO:0043165">
    <property type="term" value="P:Gram-negative-bacterium-type cell outer membrane assembly"/>
    <property type="evidence" value="ECO:0007669"/>
    <property type="project" value="UniProtKB-UniRule"/>
</dbReference>
<dbReference type="Proteomes" id="UP000288361">
    <property type="component" value="Unassembled WGS sequence"/>
</dbReference>
<sequence precursor="true">MTHLLLRLTTVTSLLAVLLLTLSGLASAAPQNSVSQPMVCQAVPVESIADKSVRLQATKAGEIGVESKSARILSNDKAYFEGNVIIQRNGQWLSTQAATLDQQKGQIEASNGINFSDGYLSVSGESLFLDLNSNEARLYSSDYRLANVNARGHAELLSLSQQQVFLQDSSFTTCPGDTPAWQLRAERIEIDENSDFGEAWHARFELFDVPILYLPYFNFPISDARKTGFLYPTFDSSSNNGFEVEVPYYFNIAPNMDATVAPVYMSERGTMLTGEYRYLFDESVGQLNLEYLNNDKAIVTEDSRYLWHVQHKTQFNDKLSLYLDGTQISDDNYLNDFGSDFAGRADTHLYRVAQLDYTNENWTAQVRTEDYEILGDYLSPFRTLPQISLNYQQNRFTGFSTNLYTELTYFQNQDRASNYATRAHIEPSFKYRYEKPAFDAEAELSYLFTRYQQQSDDPGLDEDVTRTLPRARLQAQLHLERSTSDGHRQTLSPQIQYLYVPYENQQNIGIYDTALLQDDYYGLFRSRRFSGLDRIAEANQITYGLTTSLFTDNEREVLRASLGQIYNIEDSRTALLIEETEEPTFTSSNSEWVADINWAMTDEWSLKSSIQYDTELNSTRKSQTALEYRKNSSNLVQVSHRKATNILNNDIEQVGTQAVFAASKQWQVAANVFYDLTHDRVNDAMVGVQYSNCCWAVRVSAYRRINRDLEPAFNNATINAGTEFDNGISIQFIISGLASDNRGLIDMLEKSTYGYRRPFYLSN</sequence>
<evidence type="ECO:0000259" key="5">
    <source>
        <dbReference type="Pfam" id="PF03968"/>
    </source>
</evidence>
<dbReference type="Pfam" id="PF04453">
    <property type="entry name" value="LptD"/>
    <property type="match status" value="1"/>
</dbReference>
<dbReference type="GO" id="GO:0009279">
    <property type="term" value="C:cell outer membrane"/>
    <property type="evidence" value="ECO:0007669"/>
    <property type="project" value="UniProtKB-SubCell"/>
</dbReference>
<evidence type="ECO:0000256" key="4">
    <source>
        <dbReference type="HAMAP-Rule" id="MF_01411"/>
    </source>
</evidence>
<protein>
    <recommendedName>
        <fullName evidence="4">LPS-assembly protein LptD</fullName>
    </recommendedName>
</protein>
<dbReference type="InterPro" id="IPR050218">
    <property type="entry name" value="LptD"/>
</dbReference>
<comment type="subcellular location">
    <subcellularLocation>
        <location evidence="4">Cell outer membrane</location>
    </subcellularLocation>
</comment>
<dbReference type="GO" id="GO:0015920">
    <property type="term" value="P:lipopolysaccharide transport"/>
    <property type="evidence" value="ECO:0007669"/>
    <property type="project" value="InterPro"/>
</dbReference>
<keyword evidence="1 4" id="KW-0732">Signal</keyword>